<feature type="domain" description="ORF32/34" evidence="2">
    <location>
        <begin position="75"/>
        <end position="147"/>
    </location>
</feature>
<protein>
    <submittedName>
        <fullName evidence="3">Protein V32-like protein</fullName>
    </submittedName>
</protein>
<gene>
    <name evidence="3" type="primary">V32</name>
</gene>
<dbReference type="Pfam" id="PF25717">
    <property type="entry name" value="Herpes_ORF32"/>
    <property type="match status" value="1"/>
</dbReference>
<evidence type="ECO:0000313" key="3">
    <source>
        <dbReference type="EMBL" id="BCB65317.1"/>
    </source>
</evidence>
<evidence type="ECO:0000259" key="2">
    <source>
        <dbReference type="Pfam" id="PF25717"/>
    </source>
</evidence>
<reference evidence="3" key="1">
    <citation type="submission" date="2020-03" db="EMBL/GenBank/DDBJ databases">
        <title>Detection of a Novel Herpesvirus in Liver from a Walrus died at 11-Month-old.</title>
        <authorList>
            <person name="Oba M."/>
            <person name="Sumiya B."/>
            <person name="Nanako O."/>
            <person name="Kaixin L."/>
            <person name="Yukie K."/>
            <person name="Yoshio K."/>
            <person name="Makoto H."/>
            <person name="Shinji M."/>
            <person name="Testuya M."/>
        </authorList>
    </citation>
    <scope>NUCLEOTIDE SEQUENCE</scope>
</reference>
<organism evidence="3">
    <name type="scientific">Walrus alphaherpesvirus 1</name>
    <dbReference type="NCBI Taxonomy" id="2717850"/>
    <lineage>
        <taxon>Viruses</taxon>
        <taxon>Duplodnaviria</taxon>
        <taxon>Heunggongvirae</taxon>
        <taxon>Peploviricota</taxon>
        <taxon>Herviviricetes</taxon>
        <taxon>Herpesvirales</taxon>
        <taxon>Orthoherpesviridae</taxon>
        <taxon>Alphaherpesvirinae</taxon>
    </lineage>
</organism>
<proteinExistence type="predicted"/>
<accession>A0A7G1GXQ5</accession>
<dbReference type="InterPro" id="IPR057865">
    <property type="entry name" value="ORF32/34"/>
</dbReference>
<feature type="region of interest" description="Disordered" evidence="1">
    <location>
        <begin position="35"/>
        <end position="65"/>
    </location>
</feature>
<name>A0A7G1GXQ5_9ALPH</name>
<evidence type="ECO:0000256" key="1">
    <source>
        <dbReference type="SAM" id="MobiDB-lite"/>
    </source>
</evidence>
<dbReference type="EMBL" id="LC532169">
    <property type="protein sequence ID" value="BCB65317.1"/>
    <property type="molecule type" value="Genomic_DNA"/>
</dbReference>
<sequence length="150" mass="16718">MSSPTASVYSSEIDMDLREDQKTISTASVSDGNTLAADVANGQPNFEDIDLGDTPEVATSEDLKPKQSNIKPEICMNGMFVCHADPTCRACQELPFRRFTPTSYDSPHMSEALDIVNASWVKIPRVYSDTPIAPWMNNYIIPDLERENRE</sequence>